<sequence length="239" mass="27051">MCFLRSVHVIGSLVLVTIILFTFHLMPTDASTSFGLKRAHNGQLPEIGQQAEKLFDQYGALYRDKSGDKTLYLTFDNGYENGHTKEILDTLKQHDIQGTFFLTGHYLSSAPDYVKRMVAEGHTIGNHTYSHPTMPKLSEEQLAKELLQFDDALYELTGIPRTSIVRPPEGVYSENTLRIANKLGYQHIFWSMAIVDWHADKRRGTEIVVKELLDQLHPGAIILLHTVTQDNAEALPLFI</sequence>
<keyword evidence="1" id="KW-1133">Transmembrane helix</keyword>
<feature type="domain" description="NodB homology" evidence="2">
    <location>
        <begin position="69"/>
        <end position="239"/>
    </location>
</feature>
<reference evidence="3 4" key="1">
    <citation type="submission" date="2017-10" db="EMBL/GenBank/DDBJ databases">
        <title>Draft genome of Chryseomicrobium casticus sp. nov.</title>
        <authorList>
            <person name="Chakraborty R."/>
            <person name="Saha T."/>
        </authorList>
    </citation>
    <scope>NUCLEOTIDE SEQUENCE [LARGE SCALE GENOMIC DNA]</scope>
    <source>
        <strain evidence="3 4">ET03</strain>
    </source>
</reference>
<dbReference type="GO" id="GO:0016020">
    <property type="term" value="C:membrane"/>
    <property type="evidence" value="ECO:0007669"/>
    <property type="project" value="TreeGrafter"/>
</dbReference>
<evidence type="ECO:0000313" key="3">
    <source>
        <dbReference type="EMBL" id="PJK15765.1"/>
    </source>
</evidence>
<keyword evidence="4" id="KW-1185">Reference proteome</keyword>
<accession>A0A2M9EX29</accession>
<gene>
    <name evidence="3" type="ORF">CQS04_12875</name>
</gene>
<dbReference type="SUPFAM" id="SSF88713">
    <property type="entry name" value="Glycoside hydrolase/deacetylase"/>
    <property type="match status" value="1"/>
</dbReference>
<dbReference type="InterPro" id="IPR002509">
    <property type="entry name" value="NODB_dom"/>
</dbReference>
<dbReference type="Proteomes" id="UP000228680">
    <property type="component" value="Unassembled WGS sequence"/>
</dbReference>
<keyword evidence="1" id="KW-0812">Transmembrane</keyword>
<dbReference type="PANTHER" id="PTHR10587:SF78">
    <property type="entry name" value="PEPTIDOGLYCAN-N-ACETYLMURAMIC ACID DEACETYLASE PDAA"/>
    <property type="match status" value="1"/>
</dbReference>
<proteinExistence type="predicted"/>
<dbReference type="InterPro" id="IPR050248">
    <property type="entry name" value="Polysacc_deacetylase_ArnD"/>
</dbReference>
<comment type="caution">
    <text evidence="3">The sequence shown here is derived from an EMBL/GenBank/DDBJ whole genome shotgun (WGS) entry which is preliminary data.</text>
</comment>
<protein>
    <submittedName>
        <fullName evidence="3">Polysaccharide deacetylase</fullName>
    </submittedName>
</protein>
<name>A0A2M9EX29_9BACL</name>
<evidence type="ECO:0000313" key="4">
    <source>
        <dbReference type="Proteomes" id="UP000228680"/>
    </source>
</evidence>
<keyword evidence="1" id="KW-0472">Membrane</keyword>
<dbReference type="PROSITE" id="PS51677">
    <property type="entry name" value="NODB"/>
    <property type="match status" value="1"/>
</dbReference>
<dbReference type="OrthoDB" id="9812065at2"/>
<dbReference type="GO" id="GO:0005975">
    <property type="term" value="P:carbohydrate metabolic process"/>
    <property type="evidence" value="ECO:0007669"/>
    <property type="project" value="InterPro"/>
</dbReference>
<dbReference type="Gene3D" id="3.20.20.370">
    <property type="entry name" value="Glycoside hydrolase/deacetylase"/>
    <property type="match status" value="1"/>
</dbReference>
<feature type="transmembrane region" description="Helical" evidence="1">
    <location>
        <begin position="7"/>
        <end position="26"/>
    </location>
</feature>
<evidence type="ECO:0000259" key="2">
    <source>
        <dbReference type="PROSITE" id="PS51677"/>
    </source>
</evidence>
<dbReference type="AlphaFoldDB" id="A0A2M9EX29"/>
<dbReference type="Pfam" id="PF01522">
    <property type="entry name" value="Polysacc_deac_1"/>
    <property type="match status" value="1"/>
</dbReference>
<organism evidence="3 4">
    <name type="scientific">Chryseomicrobium excrementi</name>
    <dbReference type="NCBI Taxonomy" id="2041346"/>
    <lineage>
        <taxon>Bacteria</taxon>
        <taxon>Bacillati</taxon>
        <taxon>Bacillota</taxon>
        <taxon>Bacilli</taxon>
        <taxon>Bacillales</taxon>
        <taxon>Caryophanaceae</taxon>
        <taxon>Chryseomicrobium</taxon>
    </lineage>
</organism>
<dbReference type="EMBL" id="PCGR01000005">
    <property type="protein sequence ID" value="PJK15765.1"/>
    <property type="molecule type" value="Genomic_DNA"/>
</dbReference>
<dbReference type="PANTHER" id="PTHR10587">
    <property type="entry name" value="GLYCOSYL TRANSFERASE-RELATED"/>
    <property type="match status" value="1"/>
</dbReference>
<dbReference type="GO" id="GO:0016810">
    <property type="term" value="F:hydrolase activity, acting on carbon-nitrogen (but not peptide) bonds"/>
    <property type="evidence" value="ECO:0007669"/>
    <property type="project" value="InterPro"/>
</dbReference>
<evidence type="ECO:0000256" key="1">
    <source>
        <dbReference type="SAM" id="Phobius"/>
    </source>
</evidence>
<dbReference type="InterPro" id="IPR011330">
    <property type="entry name" value="Glyco_hydro/deAcase_b/a-brl"/>
</dbReference>